<dbReference type="SUPFAM" id="SSF48439">
    <property type="entry name" value="Protein prenylyltransferase"/>
    <property type="match status" value="1"/>
</dbReference>
<dbReference type="PROSITE" id="PS51147">
    <property type="entry name" value="PFTA"/>
    <property type="match status" value="4"/>
</dbReference>
<feature type="compositionally biased region" description="Polar residues" evidence="7">
    <location>
        <begin position="311"/>
        <end position="325"/>
    </location>
</feature>
<keyword evidence="4" id="KW-0677">Repeat</keyword>
<comment type="catalytic activity">
    <reaction evidence="5 6">
        <text>geranylgeranyl diphosphate + L-cysteinyl-[protein] = S-geranylgeranyl-L-cysteinyl-[protein] + diphosphate</text>
        <dbReference type="Rhea" id="RHEA:21240"/>
        <dbReference type="Rhea" id="RHEA-COMP:10131"/>
        <dbReference type="Rhea" id="RHEA-COMP:11537"/>
        <dbReference type="ChEBI" id="CHEBI:29950"/>
        <dbReference type="ChEBI" id="CHEBI:33019"/>
        <dbReference type="ChEBI" id="CHEBI:57533"/>
        <dbReference type="ChEBI" id="CHEBI:86021"/>
        <dbReference type="EC" id="2.5.1.60"/>
    </reaction>
</comment>
<dbReference type="GO" id="GO:0005968">
    <property type="term" value="C:Rab-protein geranylgeranyltransferase complex"/>
    <property type="evidence" value="ECO:0007669"/>
    <property type="project" value="TreeGrafter"/>
</dbReference>
<dbReference type="GO" id="GO:0004663">
    <property type="term" value="F:Rab geranylgeranyltransferase activity"/>
    <property type="evidence" value="ECO:0007669"/>
    <property type="project" value="UniProtKB-UniRule"/>
</dbReference>
<name>A0AA97PAB9_PYRO3</name>
<dbReference type="Gene3D" id="1.25.40.120">
    <property type="entry name" value="Protein prenylyltransferase"/>
    <property type="match status" value="1"/>
</dbReference>
<dbReference type="InterPro" id="IPR002088">
    <property type="entry name" value="Prenyl_trans_a"/>
</dbReference>
<feature type="region of interest" description="Disordered" evidence="7">
    <location>
        <begin position="275"/>
        <end position="327"/>
    </location>
</feature>
<organism evidence="9">
    <name type="scientific">Pyricularia oryzae (strain Y34)</name>
    <name type="common">Rice blast fungus</name>
    <name type="synonym">Magnaporthe oryzae</name>
    <dbReference type="NCBI Taxonomy" id="1143189"/>
    <lineage>
        <taxon>Eukaryota</taxon>
        <taxon>Fungi</taxon>
        <taxon>Dikarya</taxon>
        <taxon>Ascomycota</taxon>
        <taxon>Pezizomycotina</taxon>
        <taxon>Sordariomycetes</taxon>
        <taxon>Sordariomycetidae</taxon>
        <taxon>Magnaporthales</taxon>
        <taxon>Pyriculariaceae</taxon>
        <taxon>Pyricularia</taxon>
    </lineage>
</organism>
<evidence type="ECO:0000256" key="1">
    <source>
        <dbReference type="ARBA" id="ARBA00006734"/>
    </source>
</evidence>
<evidence type="ECO:0000259" key="8">
    <source>
        <dbReference type="PROSITE" id="PS51186"/>
    </source>
</evidence>
<evidence type="ECO:0000256" key="4">
    <source>
        <dbReference type="ARBA" id="ARBA00022737"/>
    </source>
</evidence>
<dbReference type="Gene3D" id="3.40.630.30">
    <property type="match status" value="1"/>
</dbReference>
<proteinExistence type="inferred from homology"/>
<comment type="similarity">
    <text evidence="1 6">Belongs to the protein prenyltransferase subunit alpha family.</text>
</comment>
<gene>
    <name evidence="9" type="ORF">OOU_Y34scaffold00081g9</name>
</gene>
<evidence type="ECO:0000256" key="6">
    <source>
        <dbReference type="RuleBase" id="RU367120"/>
    </source>
</evidence>
<evidence type="ECO:0000256" key="2">
    <source>
        <dbReference type="ARBA" id="ARBA00022602"/>
    </source>
</evidence>
<keyword evidence="2 6" id="KW-0637">Prenyltransferase</keyword>
<dbReference type="PANTHER" id="PTHR11129">
    <property type="entry name" value="PROTEIN FARNESYLTRANSFERASE ALPHA SUBUNIT/RAB GERANYLGERANYL TRANSFERASE ALPHA SUBUNIT"/>
    <property type="match status" value="1"/>
</dbReference>
<dbReference type="EC" id="2.5.1.60" evidence="6"/>
<evidence type="ECO:0000256" key="7">
    <source>
        <dbReference type="SAM" id="MobiDB-lite"/>
    </source>
</evidence>
<dbReference type="SUPFAM" id="SSF55729">
    <property type="entry name" value="Acyl-CoA N-acyltransferases (Nat)"/>
    <property type="match status" value="1"/>
</dbReference>
<evidence type="ECO:0000256" key="5">
    <source>
        <dbReference type="ARBA" id="ARBA00047658"/>
    </source>
</evidence>
<dbReference type="InterPro" id="IPR016181">
    <property type="entry name" value="Acyl_CoA_acyltransferase"/>
</dbReference>
<protein>
    <recommendedName>
        <fullName evidence="6">Geranylgeranyl transferase type-2 subunit alpha</fullName>
        <ecNumber evidence="6">2.5.1.60</ecNumber>
    </recommendedName>
    <alternativeName>
        <fullName evidence="6">Geranylgeranyl transferase type II subunit alpha</fullName>
    </alternativeName>
</protein>
<dbReference type="InterPro" id="IPR000182">
    <property type="entry name" value="GNAT_dom"/>
</dbReference>
<dbReference type="Pfam" id="PF13302">
    <property type="entry name" value="Acetyltransf_3"/>
    <property type="match status" value="1"/>
</dbReference>
<sequence>MYPKPILSLSTCQIRHYCDEDIDSLSRAANNPQIAKWMRNTFPSPYTTEDARKWISELASPYDFVICTPDGSTLMGGVGLKKRSDIHHRTMEIGYWVGEEHWGKGIASEVVKAFAEWAFAEYDSLLRLEGEVFEGNAGSCRVLEKAACNKNDLLLIMKMLSVGWYCRCISIPTPPSLLQVHLCHVADWDIAVLLSGNHILKTRQGKFQLCGNLRRCPEWRVICLTWVSGGESKIAANNTAPEVFVLTSRLLRLNPEYYTVWNDRRRLLICGSLSAPSAGSSPSRALPTSSPTDTTTLSSAVSSSSSSTTTQPYQDLQKTGWSGTTVDDGIKTREDTIRSELAFTIPLLMEFPKCYWIWNYRLWVLGKAVELLDRVVSRGIWTEELGLVGKMLTRDRRNFHAWGYRRHVVAQLESAALSPDGKSPESLVVSEFEYTSKMIRVDLSNFSAWHNRSKLIPRLLDERQADDVARRKFLEDELNLVREALNVGPEDQSLWYYHQFLMLNLFDAVDSSAIAPNLNVSERVAYVTRELDDIKDLLEDYEDIKWLYEALLEYTVALAKLESRSLSEHETEQLRGWLVKLQQLDRTRRGRWAYMRSELGLS</sequence>
<dbReference type="GO" id="GO:0097354">
    <property type="term" value="P:prenylation"/>
    <property type="evidence" value="ECO:0007669"/>
    <property type="project" value="UniProtKB-UniRule"/>
</dbReference>
<keyword evidence="3 6" id="KW-0808">Transferase</keyword>
<feature type="compositionally biased region" description="Low complexity" evidence="7">
    <location>
        <begin position="275"/>
        <end position="310"/>
    </location>
</feature>
<dbReference type="GO" id="GO:0016747">
    <property type="term" value="F:acyltransferase activity, transferring groups other than amino-acyl groups"/>
    <property type="evidence" value="ECO:0007669"/>
    <property type="project" value="InterPro"/>
</dbReference>
<dbReference type="PANTHER" id="PTHR11129:SF2">
    <property type="entry name" value="GERANYLGERANYL TRANSFERASE TYPE-2 SUBUNIT ALPHA"/>
    <property type="match status" value="1"/>
</dbReference>
<accession>A0AA97PAB9</accession>
<evidence type="ECO:0000313" key="9">
    <source>
        <dbReference type="EMBL" id="ELQ44532.1"/>
    </source>
</evidence>
<reference evidence="9" key="1">
    <citation type="journal article" date="2012" name="PLoS Genet.">
        <title>Comparative analysis of the genomes of two field isolates of the rice blast fungus Magnaporthe oryzae.</title>
        <authorList>
            <person name="Xue M."/>
            <person name="Yang J."/>
            <person name="Li Z."/>
            <person name="Hu S."/>
            <person name="Yao N."/>
            <person name="Dean R.A."/>
            <person name="Zhao W."/>
            <person name="Shen M."/>
            <person name="Zhang H."/>
            <person name="Li C."/>
            <person name="Liu L."/>
            <person name="Cao L."/>
            <person name="Xu X."/>
            <person name="Xing Y."/>
            <person name="Hsiang T."/>
            <person name="Zhang Z."/>
            <person name="Xu J.R."/>
            <person name="Peng Y.L."/>
        </authorList>
    </citation>
    <scope>NUCLEOTIDE SEQUENCE</scope>
    <source>
        <strain evidence="9">Y34</strain>
    </source>
</reference>
<feature type="domain" description="N-acetyltransferase" evidence="8">
    <location>
        <begin position="20"/>
        <end position="189"/>
    </location>
</feature>
<dbReference type="AlphaFoldDB" id="A0AA97PAB9"/>
<dbReference type="Proteomes" id="UP000011086">
    <property type="component" value="Unassembled WGS sequence"/>
</dbReference>
<dbReference type="EMBL" id="JH792999">
    <property type="protein sequence ID" value="ELQ44532.1"/>
    <property type="molecule type" value="Genomic_DNA"/>
</dbReference>
<dbReference type="Pfam" id="PF01239">
    <property type="entry name" value="PPTA"/>
    <property type="match status" value="5"/>
</dbReference>
<evidence type="ECO:0000256" key="3">
    <source>
        <dbReference type="ARBA" id="ARBA00022679"/>
    </source>
</evidence>
<dbReference type="PROSITE" id="PS51186">
    <property type="entry name" value="GNAT"/>
    <property type="match status" value="1"/>
</dbReference>
<comment type="function">
    <text evidence="6">Catalyzes the transfer of a geranyl-geranyl moiety from geranyl-geranyl pyrophosphate to cysteines occuring in specific C-terminal amino acid sequences.</text>
</comment>